<evidence type="ECO:0000313" key="1">
    <source>
        <dbReference type="EMBL" id="QJA48623.1"/>
    </source>
</evidence>
<proteinExistence type="predicted"/>
<protein>
    <submittedName>
        <fullName evidence="1">Uncharacterized protein</fullName>
    </submittedName>
</protein>
<organism evidence="1">
    <name type="scientific">viral metagenome</name>
    <dbReference type="NCBI Taxonomy" id="1070528"/>
    <lineage>
        <taxon>unclassified sequences</taxon>
        <taxon>metagenomes</taxon>
        <taxon>organismal metagenomes</taxon>
    </lineage>
</organism>
<sequence length="94" mass="10458">MHLLRTKWSDNVLYILQENESVAKECPFREIACSSYCAHFLLEFHPALCLRPSHSGSSTLEEKEGSASIKLLCANGYELRGLGVKDGTKESKLA</sequence>
<gene>
    <name evidence="1" type="ORF">TM448A01065_0007</name>
</gene>
<name>A0A6H1ZL22_9ZZZZ</name>
<dbReference type="AlphaFoldDB" id="A0A6H1ZL22"/>
<dbReference type="EMBL" id="MT144093">
    <property type="protein sequence ID" value="QJA48623.1"/>
    <property type="molecule type" value="Genomic_DNA"/>
</dbReference>
<reference evidence="1" key="1">
    <citation type="submission" date="2020-03" db="EMBL/GenBank/DDBJ databases">
        <title>The deep terrestrial virosphere.</title>
        <authorList>
            <person name="Holmfeldt K."/>
            <person name="Nilsson E."/>
            <person name="Simone D."/>
            <person name="Lopez-Fernandez M."/>
            <person name="Wu X."/>
            <person name="de Brujin I."/>
            <person name="Lundin D."/>
            <person name="Andersson A."/>
            <person name="Bertilsson S."/>
            <person name="Dopson M."/>
        </authorList>
    </citation>
    <scope>NUCLEOTIDE SEQUENCE</scope>
    <source>
        <strain evidence="1">TM448A01065</strain>
    </source>
</reference>
<accession>A0A6H1ZL22</accession>